<gene>
    <name evidence="8" type="ORF">Q6348_12840</name>
</gene>
<keyword evidence="9" id="KW-1185">Reference proteome</keyword>
<evidence type="ECO:0000256" key="1">
    <source>
        <dbReference type="ARBA" id="ARBA00001445"/>
    </source>
</evidence>
<dbReference type="PANTHER" id="PTHR33307">
    <property type="entry name" value="ALPHA-RHAMNOSIDASE (EUROFUNG)"/>
    <property type="match status" value="1"/>
</dbReference>
<comment type="caution">
    <text evidence="8">The sequence shown here is derived from an EMBL/GenBank/DDBJ whole genome shotgun (WGS) entry which is preliminary data.</text>
</comment>
<feature type="domain" description="Bacterial alpha-L-rhamnosidase N-terminal" evidence="5">
    <location>
        <begin position="142"/>
        <end position="312"/>
    </location>
</feature>
<dbReference type="InterPro" id="IPR016007">
    <property type="entry name" value="Alpha_rhamnosid"/>
</dbReference>
<evidence type="ECO:0000259" key="4">
    <source>
        <dbReference type="Pfam" id="PF05592"/>
    </source>
</evidence>
<evidence type="ECO:0000259" key="7">
    <source>
        <dbReference type="Pfam" id="PF17390"/>
    </source>
</evidence>
<dbReference type="Pfam" id="PF08531">
    <property type="entry name" value="Bac_rhamnosid_N"/>
    <property type="match status" value="1"/>
</dbReference>
<feature type="domain" description="Alpha-L-rhamnosidase C-terminal" evidence="7">
    <location>
        <begin position="774"/>
        <end position="847"/>
    </location>
</feature>
<dbReference type="Gene3D" id="2.60.420.10">
    <property type="entry name" value="Maltose phosphorylase, domain 3"/>
    <property type="match status" value="1"/>
</dbReference>
<evidence type="ECO:0000259" key="6">
    <source>
        <dbReference type="Pfam" id="PF17389"/>
    </source>
</evidence>
<evidence type="ECO:0000259" key="5">
    <source>
        <dbReference type="Pfam" id="PF08531"/>
    </source>
</evidence>
<dbReference type="RefSeq" id="WP_304601669.1">
    <property type="nucleotide sequence ID" value="NZ_JAUQYP010000001.1"/>
</dbReference>
<evidence type="ECO:0000313" key="9">
    <source>
        <dbReference type="Proteomes" id="UP001232536"/>
    </source>
</evidence>
<dbReference type="EC" id="3.2.1.40" evidence="2"/>
<proteinExistence type="predicted"/>
<dbReference type="Pfam" id="PF25788">
    <property type="entry name" value="Ig_Rha78A_N"/>
    <property type="match status" value="1"/>
</dbReference>
<dbReference type="GO" id="GO:0016787">
    <property type="term" value="F:hydrolase activity"/>
    <property type="evidence" value="ECO:0007669"/>
    <property type="project" value="UniProtKB-KW"/>
</dbReference>
<keyword evidence="3 8" id="KW-0378">Hydrolase</keyword>
<dbReference type="InterPro" id="IPR035396">
    <property type="entry name" value="Bac_rhamnosid6H"/>
</dbReference>
<dbReference type="Pfam" id="PF17390">
    <property type="entry name" value="Bac_rhamnosid_C"/>
    <property type="match status" value="1"/>
</dbReference>
<dbReference type="Proteomes" id="UP001232536">
    <property type="component" value="Unassembled WGS sequence"/>
</dbReference>
<dbReference type="Gene3D" id="2.60.40.10">
    <property type="entry name" value="Immunoglobulins"/>
    <property type="match status" value="1"/>
</dbReference>
<dbReference type="Gene3D" id="2.60.120.260">
    <property type="entry name" value="Galactose-binding domain-like"/>
    <property type="match status" value="2"/>
</dbReference>
<name>A0ABT9DC51_9CELL</name>
<accession>A0ABT9DC51</accession>
<dbReference type="PIRSF" id="PIRSF010631">
    <property type="entry name" value="A-rhamnsds"/>
    <property type="match status" value="1"/>
</dbReference>
<dbReference type="SUPFAM" id="SSF48208">
    <property type="entry name" value="Six-hairpin glycosidases"/>
    <property type="match status" value="1"/>
</dbReference>
<sequence>MPAVTRLRAEHVTDGVVGVRTPRLSWQVVTTHPGWVQTACQLRVRPVGPGDGSAARCWREAARVESADQVLVAWPFDPLAPRDRVEVAVRVWGPDGASEWSDPLGVEAGLLERDEWSARLVQPPRTGDDRCAYLRREFDAEEVVSARLYATAQGVYECRLNGVPVGPDRLAPGWTSYRHRLRYQVHDVTTLVRAGANALAVRLADGWCAGRLGWWRGGLRHLYADRTGVVVQLELTYADGTVRTVTTDGAWRAGRGGIAATSFYDGETYVADDEPEGWELPGFDDAAWAPVDVADLPDTELVGPQLPSIRVTGSMAVRAWLTSPSGATIADFGQVLTGHVRLRLRGSPGSVVTLRFAEVLDAGELARRPQRTAANTDRVALGASGELDWEPTFTVRSFRYAEVDDPGGVVVRDEVVGRTVRNDLARTGWFECSDPELDRLHENAVWGIADNMLDVPTDCMLRDERLGWIGDAAHVARAAGYLYDMAGFHDSWLADLALDQRPNGSPTMVVPAIDLEPFPGDYPVAVFGDAACMAPAAAYERYGDLALLRRQLPSMAAWARCVGAETLAGFPTPGFQFGDWLDPTAPPDNPENGLTEYDVVMALGAVRSAALALDAARAVGDEAVEREMDALHADLLAYVDRVYVTADGLVAGDSQTAYALALHVGALPPAKRQAAFARLVLLLRRRGRLQAGYPGTYALMDVLVDGGRADLAYRLLDHAGVPSWRYAVRLGATTFWERWDSLLADGSLNPGDMLSFNHPVFASITDWLHRVVGGLAPAAPGYRRLRVAPLPGGGLTWVRTAHETPYGRAEVAWRLTDEFRLDVLVPPGTSADVVLPGDDAVRTVGSGAHTFTCPAAQVPVDTDTGPWGAHAHV</sequence>
<dbReference type="InterPro" id="IPR008928">
    <property type="entry name" value="6-hairpin_glycosidase_sf"/>
</dbReference>
<evidence type="ECO:0000313" key="8">
    <source>
        <dbReference type="EMBL" id="MDO8108081.1"/>
    </source>
</evidence>
<dbReference type="Pfam" id="PF17389">
    <property type="entry name" value="Bac_rhamnosid6H"/>
    <property type="match status" value="1"/>
</dbReference>
<dbReference type="InterPro" id="IPR008902">
    <property type="entry name" value="Rhamnosid_concanavalin"/>
</dbReference>
<organism evidence="8 9">
    <name type="scientific">Actinotalea lenta</name>
    <dbReference type="NCBI Taxonomy" id="3064654"/>
    <lineage>
        <taxon>Bacteria</taxon>
        <taxon>Bacillati</taxon>
        <taxon>Actinomycetota</taxon>
        <taxon>Actinomycetes</taxon>
        <taxon>Micrococcales</taxon>
        <taxon>Cellulomonadaceae</taxon>
        <taxon>Actinotalea</taxon>
    </lineage>
</organism>
<protein>
    <recommendedName>
        <fullName evidence="2">alpha-L-rhamnosidase</fullName>
        <ecNumber evidence="2">3.2.1.40</ecNumber>
    </recommendedName>
</protein>
<dbReference type="InterPro" id="IPR012341">
    <property type="entry name" value="6hp_glycosidase-like_sf"/>
</dbReference>
<dbReference type="InterPro" id="IPR013783">
    <property type="entry name" value="Ig-like_fold"/>
</dbReference>
<dbReference type="PANTHER" id="PTHR33307:SF6">
    <property type="entry name" value="ALPHA-RHAMNOSIDASE (EUROFUNG)-RELATED"/>
    <property type="match status" value="1"/>
</dbReference>
<comment type="catalytic activity">
    <reaction evidence="1">
        <text>Hydrolysis of terminal non-reducing alpha-L-rhamnose residues in alpha-L-rhamnosides.</text>
        <dbReference type="EC" id="3.2.1.40"/>
    </reaction>
</comment>
<feature type="domain" description="Alpha-L-rhamnosidase concanavalin-like" evidence="4">
    <location>
        <begin position="323"/>
        <end position="406"/>
    </location>
</feature>
<dbReference type="InterPro" id="IPR013737">
    <property type="entry name" value="Bac_rhamnosid_N"/>
</dbReference>
<dbReference type="EMBL" id="JAUQYP010000001">
    <property type="protein sequence ID" value="MDO8108081.1"/>
    <property type="molecule type" value="Genomic_DNA"/>
</dbReference>
<feature type="domain" description="Alpha-L-rhamnosidase six-hairpin glycosidase" evidence="6">
    <location>
        <begin position="426"/>
        <end position="772"/>
    </location>
</feature>
<reference evidence="8 9" key="1">
    <citation type="submission" date="2023-07" db="EMBL/GenBank/DDBJ databases">
        <title>Description of novel actinomycetes strains, isolated from tidal flat sediment.</title>
        <authorList>
            <person name="Lu C."/>
        </authorList>
    </citation>
    <scope>NUCLEOTIDE SEQUENCE [LARGE SCALE GENOMIC DNA]</scope>
    <source>
        <strain evidence="8 9">SYSU T00b441</strain>
    </source>
</reference>
<evidence type="ECO:0000256" key="3">
    <source>
        <dbReference type="ARBA" id="ARBA00022801"/>
    </source>
</evidence>
<dbReference type="InterPro" id="IPR035398">
    <property type="entry name" value="Bac_rhamnosid_C"/>
</dbReference>
<dbReference type="Gene3D" id="1.50.10.10">
    <property type="match status" value="1"/>
</dbReference>
<evidence type="ECO:0000256" key="2">
    <source>
        <dbReference type="ARBA" id="ARBA00012652"/>
    </source>
</evidence>
<dbReference type="Pfam" id="PF05592">
    <property type="entry name" value="Bac_rhamnosid"/>
    <property type="match status" value="1"/>
</dbReference>